<dbReference type="Proteomes" id="UP001165685">
    <property type="component" value="Unassembled WGS sequence"/>
</dbReference>
<gene>
    <name evidence="2" type="ORF">O4U47_27230</name>
</gene>
<accession>A0ABT4TU65</accession>
<dbReference type="PANTHER" id="PTHR47432:SF1">
    <property type="entry name" value="CELL WALL ASSEMBLY REGULATOR SMI1"/>
    <property type="match status" value="1"/>
</dbReference>
<dbReference type="InterPro" id="IPR037883">
    <property type="entry name" value="Knr4/Smi1-like_sf"/>
</dbReference>
<name>A0ABT4TU65_9ACTN</name>
<dbReference type="Pfam" id="PF09346">
    <property type="entry name" value="SMI1_KNR4"/>
    <property type="match status" value="1"/>
</dbReference>
<reference evidence="2" key="1">
    <citation type="submission" date="2023-01" db="EMBL/GenBank/DDBJ databases">
        <title>Draft genome sequence of Nocardiopsis sp. LSu2-4 isolated from halophytes.</title>
        <authorList>
            <person name="Duangmal K."/>
            <person name="Chantavorakit T."/>
        </authorList>
    </citation>
    <scope>NUCLEOTIDE SEQUENCE</scope>
    <source>
        <strain evidence="2">LSu2-4</strain>
    </source>
</reference>
<dbReference type="SUPFAM" id="SSF160631">
    <property type="entry name" value="SMI1/KNR4-like"/>
    <property type="match status" value="1"/>
</dbReference>
<dbReference type="InterPro" id="IPR051873">
    <property type="entry name" value="KNR4/SMI1_regulator"/>
</dbReference>
<dbReference type="InterPro" id="IPR018958">
    <property type="entry name" value="Knr4/Smi1-like_dom"/>
</dbReference>
<evidence type="ECO:0000313" key="2">
    <source>
        <dbReference type="EMBL" id="MDA2808232.1"/>
    </source>
</evidence>
<keyword evidence="3" id="KW-1185">Reference proteome</keyword>
<organism evidence="2 3">
    <name type="scientific">Nocardiopsis suaedae</name>
    <dbReference type="NCBI Taxonomy" id="3018444"/>
    <lineage>
        <taxon>Bacteria</taxon>
        <taxon>Bacillati</taxon>
        <taxon>Actinomycetota</taxon>
        <taxon>Actinomycetes</taxon>
        <taxon>Streptosporangiales</taxon>
        <taxon>Nocardiopsidaceae</taxon>
        <taxon>Nocardiopsis</taxon>
    </lineage>
</organism>
<comment type="caution">
    <text evidence="2">The sequence shown here is derived from an EMBL/GenBank/DDBJ whole genome shotgun (WGS) entry which is preliminary data.</text>
</comment>
<dbReference type="EMBL" id="JAQFWP010000075">
    <property type="protein sequence ID" value="MDA2808232.1"/>
    <property type="molecule type" value="Genomic_DNA"/>
</dbReference>
<dbReference type="RefSeq" id="WP_270680833.1">
    <property type="nucleotide sequence ID" value="NZ_JAQFWP010000075.1"/>
</dbReference>
<dbReference type="SMART" id="SM00860">
    <property type="entry name" value="SMI1_KNR4"/>
    <property type="match status" value="1"/>
</dbReference>
<evidence type="ECO:0000313" key="3">
    <source>
        <dbReference type="Proteomes" id="UP001165685"/>
    </source>
</evidence>
<evidence type="ECO:0000259" key="1">
    <source>
        <dbReference type="SMART" id="SM00860"/>
    </source>
</evidence>
<proteinExistence type="predicted"/>
<protein>
    <submittedName>
        <fullName evidence="2">SMI1/KNR4 family protein</fullName>
    </submittedName>
</protein>
<feature type="domain" description="Knr4/Smi1-like" evidence="1">
    <location>
        <begin position="37"/>
        <end position="168"/>
    </location>
</feature>
<dbReference type="PANTHER" id="PTHR47432">
    <property type="entry name" value="CELL WALL ASSEMBLY REGULATOR SMI1"/>
    <property type="match status" value="1"/>
</dbReference>
<sequence length="199" mass="22021">MMDGAPLPESSVPGSWARIDAWLYANAPADHALLRPPADPEAVEAAQAEMGMRFPPDLLASLACHDGMEGWRSAFPGRPPAPVDKIVEHWHLCNDIYEDLRLDDEDVLDEDEEPWWHPSWIPWAVFDGDSDVIDMRPGPGQGRLGNAEHDDRANFLNGWPSLGAYLAEVADVLENGGRVGGFLAPRVDSEGRLHWERAL</sequence>